<gene>
    <name evidence="2" type="ORF">H8S34_02715</name>
</gene>
<sequence>MSGCTQTDKPRIAILMAVYEPRMDWLREQLCSLNAQTYPNLMLYVRDDCSPTVPYEEIQSCLQECISAFPYVVQRNEKNLGSNRTFERLTQEAEGDYFAYCDQDDVWLPEKLEILERAMSESGALLSCSDMYIIDGKGAQIADSITKVRKHHVFHSGKELAAGLLTHNFVTGCTMLLQAKLGKRAAPFCPYMVHDHYLALWCAEQGAIISVEKPLIRYRIHGGNQTGLLAGVYDKASYGRVRIDAAYCRMAWLKENFPCCAKMKKEIEARLCWLEARQRNWNHRGGAMLVWRYRKFSQLPSLFEIVACHMPEWLFCKFVELGKRNLV</sequence>
<dbReference type="PANTHER" id="PTHR22916:SF3">
    <property type="entry name" value="UDP-GLCNAC:BETAGAL BETA-1,3-N-ACETYLGLUCOSAMINYLTRANSFERASE-LIKE PROTEIN 1"/>
    <property type="match status" value="1"/>
</dbReference>
<dbReference type="InterPro" id="IPR029044">
    <property type="entry name" value="Nucleotide-diphossugar_trans"/>
</dbReference>
<dbReference type="SUPFAM" id="SSF53448">
    <property type="entry name" value="Nucleotide-diphospho-sugar transferases"/>
    <property type="match status" value="1"/>
</dbReference>
<organism evidence="2 3">
    <name type="scientific">Pseudoflavonifractor hominis</name>
    <dbReference type="NCBI Taxonomy" id="2763059"/>
    <lineage>
        <taxon>Bacteria</taxon>
        <taxon>Bacillati</taxon>
        <taxon>Bacillota</taxon>
        <taxon>Clostridia</taxon>
        <taxon>Eubacteriales</taxon>
        <taxon>Oscillospiraceae</taxon>
        <taxon>Pseudoflavonifractor</taxon>
    </lineage>
</organism>
<proteinExistence type="predicted"/>
<comment type="caution">
    <text evidence="2">The sequence shown here is derived from an EMBL/GenBank/DDBJ whole genome shotgun (WGS) entry which is preliminary data.</text>
</comment>
<dbReference type="PANTHER" id="PTHR22916">
    <property type="entry name" value="GLYCOSYLTRANSFERASE"/>
    <property type="match status" value="1"/>
</dbReference>
<dbReference type="EMBL" id="JACOPR010000002">
    <property type="protein sequence ID" value="MBC5729745.1"/>
    <property type="molecule type" value="Genomic_DNA"/>
</dbReference>
<accession>A0ABR7HQE9</accession>
<dbReference type="Pfam" id="PF00535">
    <property type="entry name" value="Glycos_transf_2"/>
    <property type="match status" value="1"/>
</dbReference>
<evidence type="ECO:0000259" key="1">
    <source>
        <dbReference type="Pfam" id="PF00535"/>
    </source>
</evidence>
<reference evidence="2 3" key="1">
    <citation type="submission" date="2020-08" db="EMBL/GenBank/DDBJ databases">
        <title>Genome public.</title>
        <authorList>
            <person name="Liu C."/>
            <person name="Sun Q."/>
        </authorList>
    </citation>
    <scope>NUCLEOTIDE SEQUENCE [LARGE SCALE GENOMIC DNA]</scope>
    <source>
        <strain evidence="2 3">New-38</strain>
    </source>
</reference>
<dbReference type="Gene3D" id="3.90.550.10">
    <property type="entry name" value="Spore Coat Polysaccharide Biosynthesis Protein SpsA, Chain A"/>
    <property type="match status" value="1"/>
</dbReference>
<dbReference type="Proteomes" id="UP000660021">
    <property type="component" value="Unassembled WGS sequence"/>
</dbReference>
<dbReference type="InterPro" id="IPR001173">
    <property type="entry name" value="Glyco_trans_2-like"/>
</dbReference>
<evidence type="ECO:0000313" key="2">
    <source>
        <dbReference type="EMBL" id="MBC5729745.1"/>
    </source>
</evidence>
<evidence type="ECO:0000313" key="3">
    <source>
        <dbReference type="Proteomes" id="UP000660021"/>
    </source>
</evidence>
<keyword evidence="3" id="KW-1185">Reference proteome</keyword>
<protein>
    <submittedName>
        <fullName evidence="2">Glycosyltransferase family 2 protein</fullName>
    </submittedName>
</protein>
<dbReference type="CDD" id="cd04196">
    <property type="entry name" value="GT_2_like_d"/>
    <property type="match status" value="1"/>
</dbReference>
<feature type="domain" description="Glycosyltransferase 2-like" evidence="1">
    <location>
        <begin position="21"/>
        <end position="181"/>
    </location>
</feature>
<name>A0ABR7HQE9_9FIRM</name>
<dbReference type="RefSeq" id="WP_186962968.1">
    <property type="nucleotide sequence ID" value="NZ_JACOPR010000002.1"/>
</dbReference>